<geneLocation type="plasmid" evidence="1 2">
    <name>68K</name>
</geneLocation>
<protein>
    <recommendedName>
        <fullName evidence="3">Metallo-beta-lactamase domain-containing protein</fullName>
    </recommendedName>
</protein>
<evidence type="ECO:0000313" key="1">
    <source>
        <dbReference type="EMBL" id="BBH54746.1"/>
    </source>
</evidence>
<gene>
    <name evidence="1" type="ORF">JCM31447_32200</name>
</gene>
<dbReference type="InterPro" id="IPR036866">
    <property type="entry name" value="RibonucZ/Hydroxyglut_hydro"/>
</dbReference>
<dbReference type="Proteomes" id="UP000291236">
    <property type="component" value="Plasmid 68K"/>
</dbReference>
<dbReference type="KEGG" id="sbf:JCM31447_32200"/>
<proteinExistence type="predicted"/>
<dbReference type="EMBL" id="AP019370">
    <property type="protein sequence ID" value="BBH54746.1"/>
    <property type="molecule type" value="Genomic_DNA"/>
</dbReference>
<keyword evidence="1" id="KW-0614">Plasmid</keyword>
<name>A0A4P2VMU5_FLUSA</name>
<keyword evidence="2" id="KW-1185">Reference proteome</keyword>
<sequence>MKEFIMSDKFRCVHLNYYPVGQGLFTSGKICDKDTIRFSWIYDCGTTGQENNIDKLTDLFFKDMNKKHVLDLLIVSHFDEDHYKGISNLVSKCEKIKTIVLPYLEIEERLLLFYFAFKKKYIKNEDKIKFFNFFINPNDFFSDKVEKIILIRKSGNDEQIPEENKFSENENDNDYIIKYEFEEKKENDNKNYFIKPDNKKVEILKKRTIISLKNFWEFIFYNDPSIEFYNNNDFKEKIKVEVKYYNNRINEIISKSNEKNKIEIINNIIKKLKNIYDDKIKDIKKKKRSKIKNESSLFLYTGPSQNIYKNSNLNSKQKFGSLYTGDGNLKSDNNFKALSNYLSKYRMERILNFQVMHHGAHGDWKEGLASRLKPEFSVFSTNANRTLDPNTKFEKFEYLSGNKNHRHPNLEVWKDFSKVSKNVIVNEHSGLTIFIALLSNRIFHIYVGKNFEKKENKFIYHPSYCRHFHCFPNW</sequence>
<dbReference type="SUPFAM" id="SSF56281">
    <property type="entry name" value="Metallo-hydrolase/oxidoreductase"/>
    <property type="match status" value="1"/>
</dbReference>
<evidence type="ECO:0000313" key="2">
    <source>
        <dbReference type="Proteomes" id="UP000291236"/>
    </source>
</evidence>
<accession>A0A4P2VMU5</accession>
<dbReference type="Gene3D" id="3.60.15.10">
    <property type="entry name" value="Ribonuclease Z/Hydroxyacylglutathione hydrolase-like"/>
    <property type="match status" value="1"/>
</dbReference>
<organism evidence="1 2">
    <name type="scientific">Fluviispira sanaruensis</name>
    <dbReference type="NCBI Taxonomy" id="2493639"/>
    <lineage>
        <taxon>Bacteria</taxon>
        <taxon>Pseudomonadati</taxon>
        <taxon>Bdellovibrionota</taxon>
        <taxon>Oligoflexia</taxon>
        <taxon>Silvanigrellales</taxon>
        <taxon>Silvanigrellaceae</taxon>
        <taxon>Fluviispira</taxon>
    </lineage>
</organism>
<evidence type="ECO:0008006" key="3">
    <source>
        <dbReference type="Google" id="ProtNLM"/>
    </source>
</evidence>
<dbReference type="AlphaFoldDB" id="A0A4P2VMU5"/>
<reference evidence="1 2" key="1">
    <citation type="submission" date="2018-12" db="EMBL/GenBank/DDBJ databases">
        <title>Rubrispira sanarue gen. nov., sp., nov., a member of the order Silvanigrellales, isolated from a brackish lake in Hamamatsu Japan.</title>
        <authorList>
            <person name="Maejima Y."/>
            <person name="Iino T."/>
            <person name="Muraguchi Y."/>
            <person name="Fukuda K."/>
            <person name="Nojiri H."/>
            <person name="Ohkuma M."/>
            <person name="Moriuchi R."/>
            <person name="Dohra H."/>
            <person name="Kimbara K."/>
            <person name="Shintani M."/>
        </authorList>
    </citation>
    <scope>NUCLEOTIDE SEQUENCE [LARGE SCALE GENOMIC DNA]</scope>
    <source>
        <strain evidence="1 2">RF1110005</strain>
        <plasmid evidence="1 2">68K</plasmid>
    </source>
</reference>